<feature type="transmembrane region" description="Helical" evidence="8">
    <location>
        <begin position="346"/>
        <end position="365"/>
    </location>
</feature>
<keyword evidence="5 8" id="KW-1133">Transmembrane helix</keyword>
<comment type="caution">
    <text evidence="9">The sequence shown here is derived from an EMBL/GenBank/DDBJ whole genome shotgun (WGS) entry which is preliminary data.</text>
</comment>
<dbReference type="RefSeq" id="WP_345320384.1">
    <property type="nucleotide sequence ID" value="NZ_BAABGA010000017.1"/>
</dbReference>
<evidence type="ECO:0000256" key="6">
    <source>
        <dbReference type="ARBA" id="ARBA00023136"/>
    </source>
</evidence>
<evidence type="ECO:0000256" key="5">
    <source>
        <dbReference type="ARBA" id="ARBA00022989"/>
    </source>
</evidence>
<evidence type="ECO:0000256" key="4">
    <source>
        <dbReference type="ARBA" id="ARBA00022692"/>
    </source>
</evidence>
<feature type="transmembrane region" description="Helical" evidence="8">
    <location>
        <begin position="169"/>
        <end position="192"/>
    </location>
</feature>
<feature type="transmembrane region" description="Helical" evidence="8">
    <location>
        <begin position="242"/>
        <end position="264"/>
    </location>
</feature>
<comment type="similarity">
    <text evidence="7">Belongs to the GntP permease family.</text>
</comment>
<feature type="transmembrane region" description="Helical" evidence="8">
    <location>
        <begin position="377"/>
        <end position="401"/>
    </location>
</feature>
<evidence type="ECO:0000313" key="10">
    <source>
        <dbReference type="Proteomes" id="UP001500840"/>
    </source>
</evidence>
<keyword evidence="2" id="KW-0813">Transport</keyword>
<feature type="transmembrane region" description="Helical" evidence="8">
    <location>
        <begin position="497"/>
        <end position="520"/>
    </location>
</feature>
<dbReference type="PANTHER" id="PTHR30354:SF22">
    <property type="entry name" value="HIGH-AFFINITY GLUCONATE TRANSPORTER"/>
    <property type="match status" value="1"/>
</dbReference>
<accession>A0ABP8MEP1</accession>
<keyword evidence="3" id="KW-1003">Cell membrane</keyword>
<keyword evidence="4 8" id="KW-0812">Transmembrane</keyword>
<dbReference type="Proteomes" id="UP001500840">
    <property type="component" value="Unassembled WGS sequence"/>
</dbReference>
<dbReference type="InterPro" id="IPR003474">
    <property type="entry name" value="Glcn_transporter"/>
</dbReference>
<proteinExistence type="inferred from homology"/>
<dbReference type="Pfam" id="PF02447">
    <property type="entry name" value="GntP_permease"/>
    <property type="match status" value="1"/>
</dbReference>
<comment type="subcellular location">
    <subcellularLocation>
        <location evidence="1">Cell membrane</location>
        <topology evidence="1">Multi-pass membrane protein</topology>
    </subcellularLocation>
</comment>
<organism evidence="9 10">
    <name type="scientific">Novipirellula rosea</name>
    <dbReference type="NCBI Taxonomy" id="1031540"/>
    <lineage>
        <taxon>Bacteria</taxon>
        <taxon>Pseudomonadati</taxon>
        <taxon>Planctomycetota</taxon>
        <taxon>Planctomycetia</taxon>
        <taxon>Pirellulales</taxon>
        <taxon>Pirellulaceae</taxon>
        <taxon>Novipirellula</taxon>
    </lineage>
</organism>
<dbReference type="PANTHER" id="PTHR30354">
    <property type="entry name" value="GNT FAMILY GLUCONATE TRANSPORTER"/>
    <property type="match status" value="1"/>
</dbReference>
<reference evidence="10" key="1">
    <citation type="journal article" date="2019" name="Int. J. Syst. Evol. Microbiol.">
        <title>The Global Catalogue of Microorganisms (GCM) 10K type strain sequencing project: providing services to taxonomists for standard genome sequencing and annotation.</title>
        <authorList>
            <consortium name="The Broad Institute Genomics Platform"/>
            <consortium name="The Broad Institute Genome Sequencing Center for Infectious Disease"/>
            <person name="Wu L."/>
            <person name="Ma J."/>
        </authorList>
    </citation>
    <scope>NUCLEOTIDE SEQUENCE [LARGE SCALE GENOMIC DNA]</scope>
    <source>
        <strain evidence="10">JCM 17759</strain>
    </source>
</reference>
<evidence type="ECO:0000256" key="8">
    <source>
        <dbReference type="SAM" id="Phobius"/>
    </source>
</evidence>
<feature type="transmembrane region" description="Helical" evidence="8">
    <location>
        <begin position="302"/>
        <end position="326"/>
    </location>
</feature>
<feature type="transmembrane region" description="Helical" evidence="8">
    <location>
        <begin position="204"/>
        <end position="222"/>
    </location>
</feature>
<evidence type="ECO:0000256" key="2">
    <source>
        <dbReference type="ARBA" id="ARBA00022448"/>
    </source>
</evidence>
<dbReference type="EMBL" id="BAABGA010000017">
    <property type="protein sequence ID" value="GAA4448722.1"/>
    <property type="molecule type" value="Genomic_DNA"/>
</dbReference>
<sequence>MPHMFGQLLIHFCTTIANIAPQELVTSESLAASVTDISLLHAGIDVWWVVAISVVVVLVAILVFRLHAFLTLLLAGLLVASLSSHANLDRYAQSQLASGKMTAKAAASFTSQSPQSRLATAFGETAGKIGILIALASIIGQCLLESGAASRIVDSILSMTGERRAAEAIAASSFVIGIPVYFDTVFYLMVPLARSLRRKLGKDYVLFLMAIMAGGSIAHSLVPPTPGPLQVAEIIGVDVGTMMIAGLAIGGCSSVFSLISARIINHLVEVPLRPISEGESEGSENSEAEIANVDRESRRPSLMASVLPILVPVAMIGIGSVGIYFSDAGMIESVGLARLLEFVGDKNIAIAVGAAFAMSLIRYCPADQRKSLVNRSLSSAGNIILITAAGGAFGAMLYQAGIAQAVSELAGDVPGLLLLPLAFLVTASIRTLQGSATIAMITAAGVLQGFASSDSLPFHPVYLAMAIGAGSKPISWMTDSGFWVITRMSGMTESEGLRVIAPMSTAMGISALFFTILFAYCFPGIS</sequence>
<evidence type="ECO:0000256" key="7">
    <source>
        <dbReference type="ARBA" id="ARBA00049663"/>
    </source>
</evidence>
<keyword evidence="10" id="KW-1185">Reference proteome</keyword>
<evidence type="ECO:0000313" key="9">
    <source>
        <dbReference type="EMBL" id="GAA4448722.1"/>
    </source>
</evidence>
<feature type="transmembrane region" description="Helical" evidence="8">
    <location>
        <begin position="47"/>
        <end position="80"/>
    </location>
</feature>
<evidence type="ECO:0000256" key="3">
    <source>
        <dbReference type="ARBA" id="ARBA00022475"/>
    </source>
</evidence>
<protein>
    <submittedName>
        <fullName evidence="9">SLC13 family permease</fullName>
    </submittedName>
</protein>
<evidence type="ECO:0000256" key="1">
    <source>
        <dbReference type="ARBA" id="ARBA00004651"/>
    </source>
</evidence>
<feature type="transmembrane region" description="Helical" evidence="8">
    <location>
        <begin position="413"/>
        <end position="432"/>
    </location>
</feature>
<name>A0ABP8MEP1_9BACT</name>
<gene>
    <name evidence="9" type="ORF">GCM10023156_12230</name>
</gene>
<keyword evidence="6 8" id="KW-0472">Membrane</keyword>